<reference evidence="1 2" key="1">
    <citation type="submission" date="2021-01" db="EMBL/GenBank/DDBJ databases">
        <title>Carboxyliciviraga sp.nov., isolated from coastal sediments.</title>
        <authorList>
            <person name="Lu D."/>
            <person name="Zhang T."/>
        </authorList>
    </citation>
    <scope>NUCLEOTIDE SEQUENCE [LARGE SCALE GENOMIC DNA]</scope>
    <source>
        <strain evidence="1 2">N1Y132</strain>
    </source>
</reference>
<dbReference type="EMBL" id="JAENRR010000008">
    <property type="protein sequence ID" value="MBK3516691.1"/>
    <property type="molecule type" value="Genomic_DNA"/>
</dbReference>
<name>A0ABS1HGH2_9BACT</name>
<comment type="caution">
    <text evidence="1">The sequence shown here is derived from an EMBL/GenBank/DDBJ whole genome shotgun (WGS) entry which is preliminary data.</text>
</comment>
<organism evidence="1 2">
    <name type="scientific">Carboxylicivirga marina</name>
    <dbReference type="NCBI Taxonomy" id="2800988"/>
    <lineage>
        <taxon>Bacteria</taxon>
        <taxon>Pseudomonadati</taxon>
        <taxon>Bacteroidota</taxon>
        <taxon>Bacteroidia</taxon>
        <taxon>Marinilabiliales</taxon>
        <taxon>Marinilabiliaceae</taxon>
        <taxon>Carboxylicivirga</taxon>
    </lineage>
</organism>
<proteinExistence type="predicted"/>
<keyword evidence="2" id="KW-1185">Reference proteome</keyword>
<evidence type="ECO:0000313" key="1">
    <source>
        <dbReference type="EMBL" id="MBK3516691.1"/>
    </source>
</evidence>
<sequence>MRKIDPNYINDEKYIPYKELTDQERENMLARYEELLPFYKSKAEVIDARGFCPMDILHEIVLTEKKQAWATERTMKTQAIRESEKHEEYLYGLDTSEEQSDFSVLSYIQKHEDELSMIFKVKTN</sequence>
<gene>
    <name evidence="1" type="ORF">JIV24_05000</name>
</gene>
<dbReference type="RefSeq" id="WP_200463922.1">
    <property type="nucleotide sequence ID" value="NZ_JAENRR010000008.1"/>
</dbReference>
<dbReference type="Proteomes" id="UP000605676">
    <property type="component" value="Unassembled WGS sequence"/>
</dbReference>
<protein>
    <submittedName>
        <fullName evidence="1">Uncharacterized protein</fullName>
    </submittedName>
</protein>
<accession>A0ABS1HGH2</accession>
<evidence type="ECO:0000313" key="2">
    <source>
        <dbReference type="Proteomes" id="UP000605676"/>
    </source>
</evidence>